<dbReference type="Pfam" id="PF00884">
    <property type="entry name" value="Sulfatase"/>
    <property type="match status" value="1"/>
</dbReference>
<gene>
    <name evidence="2" type="ORF">H3H51_17695</name>
</gene>
<name>A0A7W4QBV1_9GAMM</name>
<dbReference type="GO" id="GO:0016740">
    <property type="term" value="F:transferase activity"/>
    <property type="evidence" value="ECO:0007669"/>
    <property type="project" value="UniProtKB-KW"/>
</dbReference>
<sequence length="227" mass="25782">MSEGYVQTPTIDKISVAFNAPHDPRQPPQKYLVLYPLESAPLPSSFMPSYPHTKQMGIWDIRAETLAPRPRTEFAIKVHRREYYALISHMDAQISRILGELKNQGMSDNTVIIYTADNGLSIGNNSFMAKQSMYDHSLASPLIISGPKIPKGIQSNQRIYIQDIMPTTLEISDLVKSDFADVDFDSLLPLNQHATQKHSSPIYGAYMDFMSLRYKRQMEAYLLPKIQ</sequence>
<dbReference type="Gene3D" id="3.40.720.10">
    <property type="entry name" value="Alkaline Phosphatase, subunit A"/>
    <property type="match status" value="1"/>
</dbReference>
<dbReference type="InterPro" id="IPR000917">
    <property type="entry name" value="Sulfatase_N"/>
</dbReference>
<evidence type="ECO:0000313" key="3">
    <source>
        <dbReference type="Proteomes" id="UP000542720"/>
    </source>
</evidence>
<evidence type="ECO:0000313" key="2">
    <source>
        <dbReference type="EMBL" id="MBB2496860.1"/>
    </source>
</evidence>
<comment type="caution">
    <text evidence="2">The sequence shown here is derived from an EMBL/GenBank/DDBJ whole genome shotgun (WGS) entry which is preliminary data.</text>
</comment>
<accession>A0A7W4QBV1</accession>
<dbReference type="GO" id="GO:0016787">
    <property type="term" value="F:hydrolase activity"/>
    <property type="evidence" value="ECO:0007669"/>
    <property type="project" value="UniProtKB-KW"/>
</dbReference>
<feature type="domain" description="Sulfatase N-terminal" evidence="1">
    <location>
        <begin position="14"/>
        <end position="171"/>
    </location>
</feature>
<dbReference type="AlphaFoldDB" id="A0A7W4QBV1"/>
<evidence type="ECO:0000259" key="1">
    <source>
        <dbReference type="Pfam" id="PF00884"/>
    </source>
</evidence>
<dbReference type="EMBL" id="JACJUD010000006">
    <property type="protein sequence ID" value="MBB2496860.1"/>
    <property type="molecule type" value="Genomic_DNA"/>
</dbReference>
<dbReference type="PANTHER" id="PTHR43108:SF8">
    <property type="entry name" value="SD21168P"/>
    <property type="match status" value="1"/>
</dbReference>
<reference evidence="2 3" key="1">
    <citation type="submission" date="2020-08" db="EMBL/GenBank/DDBJ databases">
        <authorList>
            <person name="Kim C.M."/>
        </authorList>
    </citation>
    <scope>NUCLEOTIDE SEQUENCE [LARGE SCALE GENOMIC DNA]</scope>
    <source>
        <strain evidence="2 3">UL070</strain>
    </source>
</reference>
<organism evidence="2 3">
    <name type="scientific">Aquipseudomonas ullengensis</name>
    <dbReference type="NCBI Taxonomy" id="2759166"/>
    <lineage>
        <taxon>Bacteria</taxon>
        <taxon>Pseudomonadati</taxon>
        <taxon>Pseudomonadota</taxon>
        <taxon>Gammaproteobacteria</taxon>
        <taxon>Pseudomonadales</taxon>
        <taxon>Pseudomonadaceae</taxon>
        <taxon>Aquipseudomonas</taxon>
    </lineage>
</organism>
<dbReference type="InterPro" id="IPR017850">
    <property type="entry name" value="Alkaline_phosphatase_core_sf"/>
</dbReference>
<protein>
    <submittedName>
        <fullName evidence="2">Sulfatase-like hydrolase/transferase</fullName>
    </submittedName>
</protein>
<dbReference type="SUPFAM" id="SSF53649">
    <property type="entry name" value="Alkaline phosphatase-like"/>
    <property type="match status" value="1"/>
</dbReference>
<keyword evidence="3" id="KW-1185">Reference proteome</keyword>
<keyword evidence="2" id="KW-0808">Transferase</keyword>
<dbReference type="PANTHER" id="PTHR43108">
    <property type="entry name" value="N-ACETYLGLUCOSAMINE-6-SULFATASE FAMILY MEMBER"/>
    <property type="match status" value="1"/>
</dbReference>
<proteinExistence type="predicted"/>
<dbReference type="Proteomes" id="UP000542720">
    <property type="component" value="Unassembled WGS sequence"/>
</dbReference>
<keyword evidence="2" id="KW-0378">Hydrolase</keyword>
<dbReference type="RefSeq" id="WP_183090391.1">
    <property type="nucleotide sequence ID" value="NZ_JACJUD010000006.1"/>
</dbReference>